<evidence type="ECO:0000313" key="3">
    <source>
        <dbReference type="Proteomes" id="UP001327560"/>
    </source>
</evidence>
<sequence length="236" mass="25651">MEFGVADGNEELKVMMEKRGGGNGEPCDGGRRRRRSFSPPWTASVSRPHPLLWLPSNAALSVGPLLSVPPPPLHVGRRTRRKRVVITAKGGPLCNILVGVGGGTRKNSKRSTSSAASSNSKPSNHPKPSSHISELPKIEPLFVLYSPLDPRQPHGRHDRKLQLAVGVRQKLQSLAGNGSALSLPVESFDRLEGNSGCWAAAWTDLAIYNPWTELRTWRVRSTISILDICKATCLCS</sequence>
<reference evidence="2 3" key="1">
    <citation type="submission" date="2023-10" db="EMBL/GenBank/DDBJ databases">
        <title>Chromosome-scale genome assembly provides insights into flower coloration mechanisms of Canna indica.</title>
        <authorList>
            <person name="Li C."/>
        </authorList>
    </citation>
    <scope>NUCLEOTIDE SEQUENCE [LARGE SCALE GENOMIC DNA]</scope>
    <source>
        <tissue evidence="2">Flower</tissue>
    </source>
</reference>
<organism evidence="2 3">
    <name type="scientific">Canna indica</name>
    <name type="common">Indian-shot</name>
    <dbReference type="NCBI Taxonomy" id="4628"/>
    <lineage>
        <taxon>Eukaryota</taxon>
        <taxon>Viridiplantae</taxon>
        <taxon>Streptophyta</taxon>
        <taxon>Embryophyta</taxon>
        <taxon>Tracheophyta</taxon>
        <taxon>Spermatophyta</taxon>
        <taxon>Magnoliopsida</taxon>
        <taxon>Liliopsida</taxon>
        <taxon>Zingiberales</taxon>
        <taxon>Cannaceae</taxon>
        <taxon>Canna</taxon>
    </lineage>
</organism>
<feature type="compositionally biased region" description="Low complexity" evidence="1">
    <location>
        <begin position="110"/>
        <end position="131"/>
    </location>
</feature>
<dbReference type="AlphaFoldDB" id="A0AAQ3K3A1"/>
<protein>
    <submittedName>
        <fullName evidence="2">Dof zinc finger protein DOF3.1-like</fullName>
    </submittedName>
</protein>
<dbReference type="Proteomes" id="UP001327560">
    <property type="component" value="Chromosome 3"/>
</dbReference>
<name>A0AAQ3K3A1_9LILI</name>
<dbReference type="EMBL" id="CP136892">
    <property type="protein sequence ID" value="WOL00185.1"/>
    <property type="molecule type" value="Genomic_DNA"/>
</dbReference>
<keyword evidence="3" id="KW-1185">Reference proteome</keyword>
<feature type="region of interest" description="Disordered" evidence="1">
    <location>
        <begin position="97"/>
        <end position="133"/>
    </location>
</feature>
<proteinExistence type="predicted"/>
<accession>A0AAQ3K3A1</accession>
<evidence type="ECO:0000313" key="2">
    <source>
        <dbReference type="EMBL" id="WOL00185.1"/>
    </source>
</evidence>
<feature type="region of interest" description="Disordered" evidence="1">
    <location>
        <begin position="17"/>
        <end position="42"/>
    </location>
</feature>
<evidence type="ECO:0000256" key="1">
    <source>
        <dbReference type="SAM" id="MobiDB-lite"/>
    </source>
</evidence>
<gene>
    <name evidence="2" type="ORF">Cni_G08898</name>
</gene>